<accession>A0A2M9BGW6</accession>
<keyword evidence="7" id="KW-1185">Reference proteome</keyword>
<evidence type="ECO:0000313" key="6">
    <source>
        <dbReference type="EMBL" id="PJJ57182.1"/>
    </source>
</evidence>
<evidence type="ECO:0000256" key="4">
    <source>
        <dbReference type="PROSITE-ProRule" id="PRU00335"/>
    </source>
</evidence>
<dbReference type="PROSITE" id="PS50977">
    <property type="entry name" value="HTH_TETR_2"/>
    <property type="match status" value="1"/>
</dbReference>
<name>A0A2M9BGW6_9ACTN</name>
<feature type="domain" description="HTH tetR-type" evidence="5">
    <location>
        <begin position="13"/>
        <end position="73"/>
    </location>
</feature>
<proteinExistence type="predicted"/>
<dbReference type="InterPro" id="IPR001647">
    <property type="entry name" value="HTH_TetR"/>
</dbReference>
<evidence type="ECO:0000256" key="3">
    <source>
        <dbReference type="ARBA" id="ARBA00023163"/>
    </source>
</evidence>
<gene>
    <name evidence="6" type="ORF">CLV56_1406</name>
</gene>
<dbReference type="SUPFAM" id="SSF46689">
    <property type="entry name" value="Homeodomain-like"/>
    <property type="match status" value="1"/>
</dbReference>
<reference evidence="6 7" key="1">
    <citation type="submission" date="2017-11" db="EMBL/GenBank/DDBJ databases">
        <title>Genomic Encyclopedia of Archaeal and Bacterial Type Strains, Phase II (KMG-II): From Individual Species to Whole Genera.</title>
        <authorList>
            <person name="Goeker M."/>
        </authorList>
    </citation>
    <scope>NUCLEOTIDE SEQUENCE [LARGE SCALE GENOMIC DNA]</scope>
    <source>
        <strain evidence="6 7">DSM 27763</strain>
    </source>
</reference>
<dbReference type="Proteomes" id="UP000230842">
    <property type="component" value="Unassembled WGS sequence"/>
</dbReference>
<dbReference type="PRINTS" id="PR00455">
    <property type="entry name" value="HTHTETR"/>
</dbReference>
<evidence type="ECO:0000256" key="2">
    <source>
        <dbReference type="ARBA" id="ARBA00023125"/>
    </source>
</evidence>
<feature type="DNA-binding region" description="H-T-H motif" evidence="4">
    <location>
        <begin position="36"/>
        <end position="55"/>
    </location>
</feature>
<dbReference type="AlphaFoldDB" id="A0A2M9BGW6"/>
<sequence>MTTSPTRTAGKRERTRARLTDCALTLFEKQGYDATTVREIAGAAGVTEMTFFRHFATKESVLLDDPYDPAIANAVAHQPPSLPPLARAVGGVREAWGRVPEPEDATVRRRVRIAAATPSLRAGVSRNNAETERVIAEALESGGSGVLPARIAAAAVLAALTTALFAWAEGEDTRLAFAIETALATLEGSDG</sequence>
<dbReference type="Gene3D" id="1.10.10.60">
    <property type="entry name" value="Homeodomain-like"/>
    <property type="match status" value="1"/>
</dbReference>
<evidence type="ECO:0000256" key="1">
    <source>
        <dbReference type="ARBA" id="ARBA00023015"/>
    </source>
</evidence>
<dbReference type="Gene3D" id="1.10.357.10">
    <property type="entry name" value="Tetracycline Repressor, domain 2"/>
    <property type="match status" value="1"/>
</dbReference>
<dbReference type="PANTHER" id="PTHR30055:SF238">
    <property type="entry name" value="MYCOFACTOCIN BIOSYNTHESIS TRANSCRIPTIONAL REGULATOR MFTR-RELATED"/>
    <property type="match status" value="1"/>
</dbReference>
<dbReference type="GO" id="GO:0003700">
    <property type="term" value="F:DNA-binding transcription factor activity"/>
    <property type="evidence" value="ECO:0007669"/>
    <property type="project" value="TreeGrafter"/>
</dbReference>
<dbReference type="InterPro" id="IPR009057">
    <property type="entry name" value="Homeodomain-like_sf"/>
</dbReference>
<evidence type="ECO:0000259" key="5">
    <source>
        <dbReference type="PROSITE" id="PS50977"/>
    </source>
</evidence>
<dbReference type="GO" id="GO:0000976">
    <property type="term" value="F:transcription cis-regulatory region binding"/>
    <property type="evidence" value="ECO:0007669"/>
    <property type="project" value="TreeGrafter"/>
</dbReference>
<dbReference type="InterPro" id="IPR050109">
    <property type="entry name" value="HTH-type_TetR-like_transc_reg"/>
</dbReference>
<dbReference type="Pfam" id="PF00440">
    <property type="entry name" value="TetR_N"/>
    <property type="match status" value="1"/>
</dbReference>
<protein>
    <submittedName>
        <fullName evidence="6">AcrR family transcriptional regulator</fullName>
    </submittedName>
</protein>
<dbReference type="PANTHER" id="PTHR30055">
    <property type="entry name" value="HTH-TYPE TRANSCRIPTIONAL REGULATOR RUTR"/>
    <property type="match status" value="1"/>
</dbReference>
<keyword evidence="3" id="KW-0804">Transcription</keyword>
<keyword evidence="2 4" id="KW-0238">DNA-binding</keyword>
<dbReference type="InterPro" id="IPR041347">
    <property type="entry name" value="MftR_C"/>
</dbReference>
<evidence type="ECO:0000313" key="7">
    <source>
        <dbReference type="Proteomes" id="UP000230842"/>
    </source>
</evidence>
<dbReference type="RefSeq" id="WP_245857668.1">
    <property type="nucleotide sequence ID" value="NZ_PGEZ01000001.1"/>
</dbReference>
<dbReference type="EMBL" id="PGEZ01000001">
    <property type="protein sequence ID" value="PJJ57182.1"/>
    <property type="molecule type" value="Genomic_DNA"/>
</dbReference>
<keyword evidence="1" id="KW-0805">Transcription regulation</keyword>
<comment type="caution">
    <text evidence="6">The sequence shown here is derived from an EMBL/GenBank/DDBJ whole genome shotgun (WGS) entry which is preliminary data.</text>
</comment>
<organism evidence="6 7">
    <name type="scientific">Mumia flava</name>
    <dbReference type="NCBI Taxonomy" id="1348852"/>
    <lineage>
        <taxon>Bacteria</taxon>
        <taxon>Bacillati</taxon>
        <taxon>Actinomycetota</taxon>
        <taxon>Actinomycetes</taxon>
        <taxon>Propionibacteriales</taxon>
        <taxon>Nocardioidaceae</taxon>
        <taxon>Mumia</taxon>
    </lineage>
</organism>
<dbReference type="Pfam" id="PF17754">
    <property type="entry name" value="TetR_C_14"/>
    <property type="match status" value="1"/>
</dbReference>